<proteinExistence type="predicted"/>
<dbReference type="EMBL" id="PJNI01000003">
    <property type="protein sequence ID" value="PKR81399.1"/>
    <property type="molecule type" value="Genomic_DNA"/>
</dbReference>
<protein>
    <recommendedName>
        <fullName evidence="5">Insulinase family protein</fullName>
    </recommendedName>
</protein>
<feature type="domain" description="Peptidase M16 C-terminal" evidence="2">
    <location>
        <begin position="201"/>
        <end position="371"/>
    </location>
</feature>
<feature type="domain" description="Peptidase M16 N-terminal" evidence="1">
    <location>
        <begin position="56"/>
        <end position="188"/>
    </location>
</feature>
<name>A0A2I0R4B7_9FLAO</name>
<dbReference type="SUPFAM" id="SSF63411">
    <property type="entry name" value="LuxS/MPP-like metallohydrolase"/>
    <property type="match status" value="2"/>
</dbReference>
<evidence type="ECO:0000313" key="4">
    <source>
        <dbReference type="Proteomes" id="UP000236654"/>
    </source>
</evidence>
<organism evidence="3 4">
    <name type="scientific">Brumimicrobium salinarum</name>
    <dbReference type="NCBI Taxonomy" id="2058658"/>
    <lineage>
        <taxon>Bacteria</taxon>
        <taxon>Pseudomonadati</taxon>
        <taxon>Bacteroidota</taxon>
        <taxon>Flavobacteriia</taxon>
        <taxon>Flavobacteriales</taxon>
        <taxon>Crocinitomicaceae</taxon>
        <taxon>Brumimicrobium</taxon>
    </lineage>
</organism>
<dbReference type="InterPro" id="IPR011765">
    <property type="entry name" value="Pept_M16_N"/>
</dbReference>
<dbReference type="Gene3D" id="3.30.830.10">
    <property type="entry name" value="Metalloenzyme, LuxS/M16 peptidase-like"/>
    <property type="match status" value="2"/>
</dbReference>
<gene>
    <name evidence="3" type="ORF">CW751_04905</name>
</gene>
<dbReference type="Proteomes" id="UP000236654">
    <property type="component" value="Unassembled WGS sequence"/>
</dbReference>
<dbReference type="OrthoDB" id="9811314at2"/>
<dbReference type="Pfam" id="PF05193">
    <property type="entry name" value="Peptidase_M16_C"/>
    <property type="match status" value="1"/>
</dbReference>
<dbReference type="PANTHER" id="PTHR11851">
    <property type="entry name" value="METALLOPROTEASE"/>
    <property type="match status" value="1"/>
</dbReference>
<accession>A0A2I0R4B7</accession>
<reference evidence="3 4" key="1">
    <citation type="submission" date="2017-12" db="EMBL/GenBank/DDBJ databases">
        <title>The draft genome sequence of Brumimicrobium saltpan LHR20.</title>
        <authorList>
            <person name="Do Z.-J."/>
            <person name="Luo H.-R."/>
        </authorList>
    </citation>
    <scope>NUCLEOTIDE SEQUENCE [LARGE SCALE GENOMIC DNA]</scope>
    <source>
        <strain evidence="3 4">LHR20</strain>
    </source>
</reference>
<dbReference type="Pfam" id="PF00675">
    <property type="entry name" value="Peptidase_M16"/>
    <property type="match status" value="1"/>
</dbReference>
<dbReference type="AlphaFoldDB" id="A0A2I0R4B7"/>
<keyword evidence="4" id="KW-1185">Reference proteome</keyword>
<dbReference type="PANTHER" id="PTHR11851:SF224">
    <property type="entry name" value="PROCESSING PROTEASE"/>
    <property type="match status" value="1"/>
</dbReference>
<comment type="caution">
    <text evidence="3">The sequence shown here is derived from an EMBL/GenBank/DDBJ whole genome shotgun (WGS) entry which is preliminary data.</text>
</comment>
<evidence type="ECO:0008006" key="5">
    <source>
        <dbReference type="Google" id="ProtNLM"/>
    </source>
</evidence>
<evidence type="ECO:0000259" key="2">
    <source>
        <dbReference type="Pfam" id="PF05193"/>
    </source>
</evidence>
<evidence type="ECO:0000313" key="3">
    <source>
        <dbReference type="EMBL" id="PKR81399.1"/>
    </source>
</evidence>
<dbReference type="GO" id="GO:0046872">
    <property type="term" value="F:metal ion binding"/>
    <property type="evidence" value="ECO:0007669"/>
    <property type="project" value="InterPro"/>
</dbReference>
<dbReference type="InterPro" id="IPR011249">
    <property type="entry name" value="Metalloenz_LuxS/M16"/>
</dbReference>
<evidence type="ECO:0000259" key="1">
    <source>
        <dbReference type="Pfam" id="PF00675"/>
    </source>
</evidence>
<dbReference type="InterPro" id="IPR007863">
    <property type="entry name" value="Peptidase_M16_C"/>
</dbReference>
<dbReference type="InterPro" id="IPR050361">
    <property type="entry name" value="MPP/UQCRC_Complex"/>
</dbReference>
<sequence>MLKTFYKKRIVHNSLLKRKRMMNRTLAPKTSTVSHIDFQSPEIITLQNGAKLYAIRKTNDETVRIDFVFDAGSLKTSKIIAQLTGDLLLSGTHDKSSDEIEEAIDALGGFNGVEITKEKAKISVIGLREHIVSIAETLVDAIMNVNFNPKEIKQLLQSKKKKMAISLEKVSTQARRAFISDLMQNSPYGDLVQLEDYDHIEQSDLIEFHKEKYLKGLKYISIVGAIDDQDLATIQSLGEQFKKEEITSFDYDYSYSPNNIHIEKDQAVQTAIRVGRVLFNKQHTDFIKFSVVNTILGGYFGSRLMTSIREDKGYTYGIGSGVAQLSETGYFFISTEVGKEFKDLTLEAIQEEITLLQTEEVSKKELDLVKNYIIGQILEQSDGAQAMMDRFISVETFGLDFSYYDDFIKQVKEVTAEELKELANRYLNWEDFVVVCAG</sequence>